<evidence type="ECO:0000256" key="4">
    <source>
        <dbReference type="SAM" id="Phobius"/>
    </source>
</evidence>
<accession>A0ABR0BGD2</accession>
<keyword evidence="4" id="KW-1133">Transmembrane helix</keyword>
<comment type="similarity">
    <text evidence="1">Belongs to the WD repeat MET30/SCONB/SCON-2 family.</text>
</comment>
<dbReference type="EMBL" id="JAWRVI010000118">
    <property type="protein sequence ID" value="KAK4075548.1"/>
    <property type="molecule type" value="Genomic_DNA"/>
</dbReference>
<feature type="region of interest" description="Disordered" evidence="3">
    <location>
        <begin position="647"/>
        <end position="711"/>
    </location>
</feature>
<keyword evidence="4" id="KW-0472">Membrane</keyword>
<dbReference type="PANTHER" id="PTHR38409:SF1">
    <property type="entry name" value="MITOCHONDRIAL ADAPTER PROTEIN MCP1"/>
    <property type="match status" value="1"/>
</dbReference>
<feature type="transmembrane region" description="Helical" evidence="4">
    <location>
        <begin position="293"/>
        <end position="316"/>
    </location>
</feature>
<dbReference type="Pfam" id="PF12937">
    <property type="entry name" value="F-box-like"/>
    <property type="match status" value="1"/>
</dbReference>
<feature type="transmembrane region" description="Helical" evidence="4">
    <location>
        <begin position="89"/>
        <end position="113"/>
    </location>
</feature>
<protein>
    <recommendedName>
        <fullName evidence="5">F-box domain-containing protein</fullName>
    </recommendedName>
</protein>
<gene>
    <name evidence="6" type="ORF">Purlil1_12647</name>
</gene>
<dbReference type="Gene3D" id="2.130.10.10">
    <property type="entry name" value="YVTN repeat-like/Quinoprotein amine dehydrogenase"/>
    <property type="match status" value="1"/>
</dbReference>
<dbReference type="InterPro" id="IPR015943">
    <property type="entry name" value="WD40/YVTN_repeat-like_dom_sf"/>
</dbReference>
<feature type="region of interest" description="Disordered" evidence="3">
    <location>
        <begin position="20"/>
        <end position="67"/>
    </location>
</feature>
<feature type="compositionally biased region" description="Low complexity" evidence="3">
    <location>
        <begin position="553"/>
        <end position="569"/>
    </location>
</feature>
<feature type="region of interest" description="Disordered" evidence="3">
    <location>
        <begin position="1074"/>
        <end position="1127"/>
    </location>
</feature>
<feature type="region of interest" description="Disordered" evidence="3">
    <location>
        <begin position="987"/>
        <end position="1030"/>
    </location>
</feature>
<feature type="domain" description="F-box" evidence="5">
    <location>
        <begin position="711"/>
        <end position="757"/>
    </location>
</feature>
<dbReference type="Gene3D" id="1.20.1280.50">
    <property type="match status" value="1"/>
</dbReference>
<feature type="compositionally biased region" description="Basic and acidic residues" evidence="3">
    <location>
        <begin position="660"/>
        <end position="673"/>
    </location>
</feature>
<evidence type="ECO:0000259" key="5">
    <source>
        <dbReference type="PROSITE" id="PS50181"/>
    </source>
</evidence>
<dbReference type="SUPFAM" id="SSF81383">
    <property type="entry name" value="F-box domain"/>
    <property type="match status" value="1"/>
</dbReference>
<feature type="compositionally biased region" description="Basic and acidic residues" evidence="3">
    <location>
        <begin position="987"/>
        <end position="1015"/>
    </location>
</feature>
<organism evidence="6 7">
    <name type="scientific">Purpureocillium lilacinum</name>
    <name type="common">Paecilomyces lilacinus</name>
    <dbReference type="NCBI Taxonomy" id="33203"/>
    <lineage>
        <taxon>Eukaryota</taxon>
        <taxon>Fungi</taxon>
        <taxon>Dikarya</taxon>
        <taxon>Ascomycota</taxon>
        <taxon>Pezizomycotina</taxon>
        <taxon>Sordariomycetes</taxon>
        <taxon>Hypocreomycetidae</taxon>
        <taxon>Hypocreales</taxon>
        <taxon>Ophiocordycipitaceae</taxon>
        <taxon>Purpureocillium</taxon>
    </lineage>
</organism>
<dbReference type="PANTHER" id="PTHR38409">
    <property type="entry name" value="MDM10-COMPLEMENTING PROTEIN 1"/>
    <property type="match status" value="1"/>
</dbReference>
<feature type="region of interest" description="Disordered" evidence="3">
    <location>
        <begin position="1207"/>
        <end position="1245"/>
    </location>
</feature>
<evidence type="ECO:0000313" key="7">
    <source>
        <dbReference type="Proteomes" id="UP001287286"/>
    </source>
</evidence>
<feature type="transmembrane region" description="Helical" evidence="4">
    <location>
        <begin position="133"/>
        <end position="153"/>
    </location>
</feature>
<dbReference type="SUPFAM" id="SSF50998">
    <property type="entry name" value="Quinoprotein alcohol dehydrogenase-like"/>
    <property type="match status" value="1"/>
</dbReference>
<feature type="repeat" description="WD" evidence="2">
    <location>
        <begin position="1168"/>
        <end position="1202"/>
    </location>
</feature>
<dbReference type="InterPro" id="IPR001810">
    <property type="entry name" value="F-box_dom"/>
</dbReference>
<keyword evidence="4" id="KW-0812">Transmembrane</keyword>
<feature type="transmembrane region" description="Helical" evidence="4">
    <location>
        <begin position="184"/>
        <end position="206"/>
    </location>
</feature>
<feature type="compositionally biased region" description="Polar residues" evidence="3">
    <location>
        <begin position="1090"/>
        <end position="1110"/>
    </location>
</feature>
<dbReference type="InterPro" id="IPR012472">
    <property type="entry name" value="MCP1_TM"/>
</dbReference>
<sequence>MDAPGRRDDRRDSAQTFVSLLQLDPSPIDSPTESTPPAPLSDEEPLEAWEGASASADKAGPTAGAPGLSGSGGHGAIFYLTRIQRYSSYAMSVFMSLHLANVSLIPAVTRSVAGSETYLLMTREIYQTSIAEPLLVALPVVAHVGSGVALRLVRRWQNMKRYGGGTPGLYGLRRMLRGYPGSQVRLWPPLSYISMSGYAMAVFYGAHVVVNRLLPLAVEGDSSNIGLAYVAHGFARHPAAAWLAYAGMIGVGCGHMVWGMARWLGVAPSTRGWLGKESVAVDRRTKRQRRRKWLGVHGVSLALAALWAVGGLGVVARGGPADGWIAKAYDELFARASLGHTSQSRRVAFFVKVSPQLDEKSLPVPAGQALGAFLLGGPARGGVAKKQFAAPGRLSAAELAAPQALPPCPSEPLSLLKSNLEAEPAPRHVDMGGGYDALSAAGRWTLDVRQGLQHLLAFDKVCRAGGQAGLAETGHAEMPKWREGFPEGACACCMRWMRDAIDACARCRRRRSPGLARQLTATPLEPPHYATRCCPELGLHSAARPAWRRAALAGGAPGRSSSGSGIHGSWEVSPSHNHARRHSCLLHPTSNASLNPVLPSRRILASLTPSRSSVFLYLSATLAAFPKPQVTASKLANTRALSRWVRGGPDAMVATKRRRSPDPDDPRGRHGCDGNDDDDSDQHRDAKRRRSRSPLVPPTARTRHHHPPSRRDFFATLSDELLLRILSFMDERALLDVSPVSHRFHRVAADSQLWRPHYYRRFILPRAHRIPGFRTAARSSSKLHYAGQRFLWADGGWGRRGGLTAPGDVDADAGANDPAAAIADSVDWKKQYRLRHNWARGRCAVDEVPVHAAERSPPPEWQTLVKVVDGLAVTADAESGLRAWDLKTRKAIAQRHLRSADGVLSPPTCLAVDDQHLARGTLDISAGFEDGTFGIWRFDAKRRKLTLVHRQAKGYFGELVAVAYGHPYVLTATRLGFITLYTFDDREQGSTEKPDDVGAPPRQDEPPAPRGKGADDALLPQPRQLTSLKSHSTRLPLALSIRRMATSVVASIAYTFDAVGGWAIGVQDLDIRPTETSRPDVVSSRVAYTLPTQTRKSATPSPESTPTRTAARSPKHGLGSRDQGDDDGPIRLCYSHPYLLATLPDNTLVLHLCTSTATSLSISPGIRLWGHTSGISDAEITPRGKAVSVSTRGDEIRVWELEGRVGGSSVEVKPRQHDNASGSMAGGDQRRPSSRGSNTGEDKKNWVGFDDEMVVVLKEARDGRESLMVYDFT</sequence>
<proteinExistence type="inferred from homology"/>
<dbReference type="InterPro" id="IPR011047">
    <property type="entry name" value="Quinoprotein_ADH-like_sf"/>
</dbReference>
<dbReference type="Proteomes" id="UP001287286">
    <property type="component" value="Unassembled WGS sequence"/>
</dbReference>
<comment type="caution">
    <text evidence="6">The sequence shown here is derived from an EMBL/GenBank/DDBJ whole genome shotgun (WGS) entry which is preliminary data.</text>
</comment>
<dbReference type="InterPro" id="IPR001680">
    <property type="entry name" value="WD40_rpt"/>
</dbReference>
<dbReference type="InterPro" id="IPR036047">
    <property type="entry name" value="F-box-like_dom_sf"/>
</dbReference>
<feature type="transmembrane region" description="Helical" evidence="4">
    <location>
        <begin position="239"/>
        <end position="261"/>
    </location>
</feature>
<dbReference type="Pfam" id="PF25499">
    <property type="entry name" value="Beta-prop_pof12"/>
    <property type="match status" value="1"/>
</dbReference>
<keyword evidence="7" id="KW-1185">Reference proteome</keyword>
<dbReference type="PROSITE" id="PS50181">
    <property type="entry name" value="FBOX"/>
    <property type="match status" value="1"/>
</dbReference>
<evidence type="ECO:0000313" key="6">
    <source>
        <dbReference type="EMBL" id="KAK4075548.1"/>
    </source>
</evidence>
<name>A0ABR0BGD2_PURLI</name>
<dbReference type="Pfam" id="PF07950">
    <property type="entry name" value="MCP1_TM"/>
    <property type="match status" value="1"/>
</dbReference>
<dbReference type="PROSITE" id="PS50082">
    <property type="entry name" value="WD_REPEATS_2"/>
    <property type="match status" value="1"/>
</dbReference>
<evidence type="ECO:0000256" key="2">
    <source>
        <dbReference type="PROSITE-ProRule" id="PRU00221"/>
    </source>
</evidence>
<feature type="region of interest" description="Disordered" evidence="3">
    <location>
        <begin position="553"/>
        <end position="575"/>
    </location>
</feature>
<evidence type="ECO:0000256" key="3">
    <source>
        <dbReference type="SAM" id="MobiDB-lite"/>
    </source>
</evidence>
<dbReference type="InterPro" id="IPR039960">
    <property type="entry name" value="MCP1"/>
</dbReference>
<evidence type="ECO:0000256" key="1">
    <source>
        <dbReference type="ARBA" id="ARBA00007968"/>
    </source>
</evidence>
<reference evidence="6 7" key="1">
    <citation type="journal article" date="2024" name="Microbiol. Resour. Announc.">
        <title>Genome annotations for the ascomycete fungi Trichoderma harzianum, Trichoderma aggressivum, and Purpureocillium lilacinum.</title>
        <authorList>
            <person name="Beijen E.P.W."/>
            <person name="Ohm R.A."/>
        </authorList>
    </citation>
    <scope>NUCLEOTIDE SEQUENCE [LARGE SCALE GENOMIC DNA]</scope>
    <source>
        <strain evidence="6 7">CBS 150709</strain>
    </source>
</reference>
<keyword evidence="2" id="KW-0853">WD repeat</keyword>